<feature type="transmembrane region" description="Helical" evidence="8">
    <location>
        <begin position="6"/>
        <end position="28"/>
    </location>
</feature>
<keyword evidence="7 8" id="KW-0472">Membrane</keyword>
<dbReference type="InterPro" id="IPR038770">
    <property type="entry name" value="Na+/solute_symporter_sf"/>
</dbReference>
<evidence type="ECO:0000256" key="3">
    <source>
        <dbReference type="ARBA" id="ARBA00022448"/>
    </source>
</evidence>
<feature type="transmembrane region" description="Helical" evidence="8">
    <location>
        <begin position="272"/>
        <end position="295"/>
    </location>
</feature>
<evidence type="ECO:0000256" key="7">
    <source>
        <dbReference type="ARBA" id="ARBA00023136"/>
    </source>
</evidence>
<name>A0A7T4QY69_9GAMM</name>
<evidence type="ECO:0000313" key="10">
    <source>
        <dbReference type="Proteomes" id="UP000596063"/>
    </source>
</evidence>
<protein>
    <submittedName>
        <fullName evidence="9">AEC family transporter</fullName>
    </submittedName>
</protein>
<feature type="transmembrane region" description="Helical" evidence="8">
    <location>
        <begin position="40"/>
        <end position="61"/>
    </location>
</feature>
<dbReference type="GO" id="GO:0005886">
    <property type="term" value="C:plasma membrane"/>
    <property type="evidence" value="ECO:0007669"/>
    <property type="project" value="UniProtKB-SubCell"/>
</dbReference>
<evidence type="ECO:0000256" key="8">
    <source>
        <dbReference type="SAM" id="Phobius"/>
    </source>
</evidence>
<feature type="transmembrane region" description="Helical" evidence="8">
    <location>
        <begin position="67"/>
        <end position="89"/>
    </location>
</feature>
<feature type="transmembrane region" description="Helical" evidence="8">
    <location>
        <begin position="158"/>
        <end position="179"/>
    </location>
</feature>
<evidence type="ECO:0000256" key="2">
    <source>
        <dbReference type="ARBA" id="ARBA00010145"/>
    </source>
</evidence>
<gene>
    <name evidence="9" type="ORF">I6N98_10715</name>
</gene>
<comment type="similarity">
    <text evidence="2">Belongs to the auxin efflux carrier (TC 2.A.69) family.</text>
</comment>
<keyword evidence="6 8" id="KW-1133">Transmembrane helix</keyword>
<comment type="subcellular location">
    <subcellularLocation>
        <location evidence="1">Cell membrane</location>
        <topology evidence="1">Multi-pass membrane protein</topology>
    </subcellularLocation>
</comment>
<evidence type="ECO:0000256" key="6">
    <source>
        <dbReference type="ARBA" id="ARBA00022989"/>
    </source>
</evidence>
<evidence type="ECO:0000256" key="5">
    <source>
        <dbReference type="ARBA" id="ARBA00022692"/>
    </source>
</evidence>
<feature type="transmembrane region" description="Helical" evidence="8">
    <location>
        <begin position="123"/>
        <end position="146"/>
    </location>
</feature>
<reference evidence="9 10" key="1">
    <citation type="submission" date="2020-12" db="EMBL/GenBank/DDBJ databases">
        <authorList>
            <person name="Shan Y."/>
        </authorList>
    </citation>
    <scope>NUCLEOTIDE SEQUENCE [LARGE SCALE GENOMIC DNA]</scope>
    <source>
        <strain evidence="10">csc3.9</strain>
    </source>
</reference>
<feature type="transmembrane region" description="Helical" evidence="8">
    <location>
        <begin position="185"/>
        <end position="202"/>
    </location>
</feature>
<dbReference type="EMBL" id="CP066167">
    <property type="protein sequence ID" value="QQD16857.1"/>
    <property type="molecule type" value="Genomic_DNA"/>
</dbReference>
<dbReference type="PANTHER" id="PTHR36838:SF1">
    <property type="entry name" value="SLR1864 PROTEIN"/>
    <property type="match status" value="1"/>
</dbReference>
<dbReference type="Pfam" id="PF03547">
    <property type="entry name" value="Mem_trans"/>
    <property type="match status" value="1"/>
</dbReference>
<keyword evidence="10" id="KW-1185">Reference proteome</keyword>
<dbReference type="KEGG" id="snan:I6N98_10715"/>
<dbReference type="PANTHER" id="PTHR36838">
    <property type="entry name" value="AUXIN EFFLUX CARRIER FAMILY PROTEIN"/>
    <property type="match status" value="1"/>
</dbReference>
<dbReference type="Gene3D" id="1.20.1530.20">
    <property type="match status" value="1"/>
</dbReference>
<keyword evidence="4" id="KW-1003">Cell membrane</keyword>
<dbReference type="InterPro" id="IPR004776">
    <property type="entry name" value="Mem_transp_PIN-like"/>
</dbReference>
<evidence type="ECO:0000313" key="9">
    <source>
        <dbReference type="EMBL" id="QQD16857.1"/>
    </source>
</evidence>
<proteinExistence type="inferred from homology"/>
<keyword evidence="5 8" id="KW-0812">Transmembrane</keyword>
<dbReference type="Proteomes" id="UP000596063">
    <property type="component" value="Chromosome"/>
</dbReference>
<organism evidence="9 10">
    <name type="scientific">Spongiibacter nanhainus</name>
    <dbReference type="NCBI Taxonomy" id="2794344"/>
    <lineage>
        <taxon>Bacteria</taxon>
        <taxon>Pseudomonadati</taxon>
        <taxon>Pseudomonadota</taxon>
        <taxon>Gammaproteobacteria</taxon>
        <taxon>Cellvibrionales</taxon>
        <taxon>Spongiibacteraceae</taxon>
        <taxon>Spongiibacter</taxon>
    </lineage>
</organism>
<evidence type="ECO:0000256" key="1">
    <source>
        <dbReference type="ARBA" id="ARBA00004651"/>
    </source>
</evidence>
<evidence type="ECO:0000256" key="4">
    <source>
        <dbReference type="ARBA" id="ARBA00022475"/>
    </source>
</evidence>
<sequence>MQALLAPLLPVMLPVLLCAMLGALWARFRQPFDQEFVRRIVTWVSAPALIVGTFSDMTMPATEMRSALVASVVLLLFGGSFAALFCLLTRQSLQSFLVPLTFGNFGNMGLPLCLFAFGEAGLALGLAVFLVTTLCHFSLGVAILNGRAAGRALLQSPILYSGVVAASMLMLDWSLPPFLQNTADILGSMCIPLMLLTLGISLSSLRVSSAGLSLLYAVARLGLGLLAGLTTVWVLELEGVLRQVVLLQSAMPAAVFNYLLAVQYRREADTVAGIVVMSTLLSFITIPALLLYLGVE</sequence>
<dbReference type="GO" id="GO:0055085">
    <property type="term" value="P:transmembrane transport"/>
    <property type="evidence" value="ECO:0007669"/>
    <property type="project" value="InterPro"/>
</dbReference>
<accession>A0A7T4QY69</accession>
<feature type="transmembrane region" description="Helical" evidence="8">
    <location>
        <begin position="214"/>
        <end position="234"/>
    </location>
</feature>
<keyword evidence="3" id="KW-0813">Transport</keyword>
<dbReference type="AlphaFoldDB" id="A0A7T4QY69"/>
<feature type="transmembrane region" description="Helical" evidence="8">
    <location>
        <begin position="96"/>
        <end position="117"/>
    </location>
</feature>
<dbReference type="RefSeq" id="WP_198568359.1">
    <property type="nucleotide sequence ID" value="NZ_CP066167.1"/>
</dbReference>
<feature type="transmembrane region" description="Helical" evidence="8">
    <location>
        <begin position="240"/>
        <end position="260"/>
    </location>
</feature>